<reference evidence="2" key="1">
    <citation type="submission" date="2016-10" db="EMBL/GenBank/DDBJ databases">
        <authorList>
            <person name="Varghese N."/>
            <person name="Submissions S."/>
        </authorList>
    </citation>
    <scope>NUCLEOTIDE SEQUENCE [LARGE SCALE GENOMIC DNA]</scope>
    <source>
        <strain evidence="2">DSM 24767</strain>
    </source>
</reference>
<organism evidence="1 2">
    <name type="scientific">Natronobacterium texcoconense</name>
    <dbReference type="NCBI Taxonomy" id="1095778"/>
    <lineage>
        <taxon>Archaea</taxon>
        <taxon>Methanobacteriati</taxon>
        <taxon>Methanobacteriota</taxon>
        <taxon>Stenosarchaea group</taxon>
        <taxon>Halobacteria</taxon>
        <taxon>Halobacteriales</taxon>
        <taxon>Natrialbaceae</taxon>
        <taxon>Natronobacterium</taxon>
    </lineage>
</organism>
<keyword evidence="2" id="KW-1185">Reference proteome</keyword>
<sequence length="53" mass="6334">MKTEQDNRPREQPRVEFDQYVSYEDEDGLVICDRRNASAWVRCQSSALEPCRR</sequence>
<accession>A0A1H0ZPG5</accession>
<proteinExistence type="predicted"/>
<protein>
    <submittedName>
        <fullName evidence="1">Uncharacterized protein</fullName>
    </submittedName>
</protein>
<name>A0A1H0ZPG5_NATTX</name>
<dbReference type="Proteomes" id="UP000198848">
    <property type="component" value="Unassembled WGS sequence"/>
</dbReference>
<dbReference type="AlphaFoldDB" id="A0A1H0ZPG5"/>
<evidence type="ECO:0000313" key="1">
    <source>
        <dbReference type="EMBL" id="SDQ29405.1"/>
    </source>
</evidence>
<dbReference type="InterPro" id="IPR055755">
    <property type="entry name" value="DUF7331"/>
</dbReference>
<dbReference type="RefSeq" id="WP_170830944.1">
    <property type="nucleotide sequence ID" value="NZ_FNLC01000001.1"/>
</dbReference>
<dbReference type="Pfam" id="PF24018">
    <property type="entry name" value="DUF7331"/>
    <property type="match status" value="1"/>
</dbReference>
<evidence type="ECO:0000313" key="2">
    <source>
        <dbReference type="Proteomes" id="UP000198848"/>
    </source>
</evidence>
<dbReference type="EMBL" id="FNLC01000001">
    <property type="protein sequence ID" value="SDQ29405.1"/>
    <property type="molecule type" value="Genomic_DNA"/>
</dbReference>
<gene>
    <name evidence="1" type="ORF">SAMN04489842_0381</name>
</gene>
<dbReference type="OrthoDB" id="204329at2157"/>